<gene>
    <name evidence="5" type="ORF">Q5P01_015774</name>
</gene>
<dbReference type="Pfam" id="PF13347">
    <property type="entry name" value="MFS_2"/>
    <property type="match status" value="1"/>
</dbReference>
<dbReference type="GO" id="GO:0043474">
    <property type="term" value="P:pigment metabolic process involved in pigmentation"/>
    <property type="evidence" value="ECO:0007669"/>
    <property type="project" value="TreeGrafter"/>
</dbReference>
<evidence type="ECO:0000256" key="1">
    <source>
        <dbReference type="ARBA" id="ARBA00004141"/>
    </source>
</evidence>
<reference evidence="5" key="1">
    <citation type="submission" date="2023-07" db="EMBL/GenBank/DDBJ databases">
        <title>Chromosome-level Genome Assembly of Striped Snakehead (Channa striata).</title>
        <authorList>
            <person name="Liu H."/>
        </authorList>
    </citation>
    <scope>NUCLEOTIDE SEQUENCE</scope>
    <source>
        <strain evidence="5">Gz</strain>
        <tissue evidence="5">Muscle</tissue>
    </source>
</reference>
<feature type="transmembrane region" description="Helical" evidence="4">
    <location>
        <begin position="332"/>
        <end position="350"/>
    </location>
</feature>
<dbReference type="AlphaFoldDB" id="A0AA88MCT0"/>
<feature type="transmembrane region" description="Helical" evidence="4">
    <location>
        <begin position="161"/>
        <end position="184"/>
    </location>
</feature>
<comment type="caution">
    <text evidence="5">The sequence shown here is derived from an EMBL/GenBank/DDBJ whole genome shotgun (WGS) entry which is preliminary data.</text>
</comment>
<feature type="transmembrane region" description="Helical" evidence="4">
    <location>
        <begin position="121"/>
        <end position="141"/>
    </location>
</feature>
<evidence type="ECO:0000256" key="3">
    <source>
        <dbReference type="SAM" id="MobiDB-lite"/>
    </source>
</evidence>
<dbReference type="SUPFAM" id="SSF103473">
    <property type="entry name" value="MFS general substrate transporter"/>
    <property type="match status" value="1"/>
</dbReference>
<comment type="similarity">
    <text evidence="2">Belongs to the major facilitator superfamily.</text>
</comment>
<keyword evidence="6" id="KW-1185">Reference proteome</keyword>
<feature type="transmembrane region" description="Helical" evidence="4">
    <location>
        <begin position="302"/>
        <end position="320"/>
    </location>
</feature>
<keyword evidence="4" id="KW-0472">Membrane</keyword>
<dbReference type="GO" id="GO:0008643">
    <property type="term" value="P:carbohydrate transport"/>
    <property type="evidence" value="ECO:0007669"/>
    <property type="project" value="InterPro"/>
</dbReference>
<feature type="region of interest" description="Disordered" evidence="3">
    <location>
        <begin position="527"/>
        <end position="550"/>
    </location>
</feature>
<evidence type="ECO:0008006" key="7">
    <source>
        <dbReference type="Google" id="ProtNLM"/>
    </source>
</evidence>
<organism evidence="5 6">
    <name type="scientific">Channa striata</name>
    <name type="common">Snakehead murrel</name>
    <name type="synonym">Ophicephalus striatus</name>
    <dbReference type="NCBI Taxonomy" id="64152"/>
    <lineage>
        <taxon>Eukaryota</taxon>
        <taxon>Metazoa</taxon>
        <taxon>Chordata</taxon>
        <taxon>Craniata</taxon>
        <taxon>Vertebrata</taxon>
        <taxon>Euteleostomi</taxon>
        <taxon>Actinopterygii</taxon>
        <taxon>Neopterygii</taxon>
        <taxon>Teleostei</taxon>
        <taxon>Neoteleostei</taxon>
        <taxon>Acanthomorphata</taxon>
        <taxon>Anabantaria</taxon>
        <taxon>Anabantiformes</taxon>
        <taxon>Channoidei</taxon>
        <taxon>Channidae</taxon>
        <taxon>Channa</taxon>
    </lineage>
</organism>
<keyword evidence="4" id="KW-1133">Transmembrane helix</keyword>
<feature type="compositionally biased region" description="Polar residues" evidence="3">
    <location>
        <begin position="527"/>
        <end position="537"/>
    </location>
</feature>
<feature type="transmembrane region" description="Helical" evidence="4">
    <location>
        <begin position="205"/>
        <end position="227"/>
    </location>
</feature>
<name>A0AA88MCT0_CHASR</name>
<dbReference type="GO" id="GO:0005886">
    <property type="term" value="C:plasma membrane"/>
    <property type="evidence" value="ECO:0007669"/>
    <property type="project" value="TreeGrafter"/>
</dbReference>
<evidence type="ECO:0000256" key="4">
    <source>
        <dbReference type="SAM" id="Phobius"/>
    </source>
</evidence>
<dbReference type="FunFam" id="1.20.1250.20:FF:000219">
    <property type="entry name" value="major facilitator superfamily domain-containing protein 12 isoform X3"/>
    <property type="match status" value="1"/>
</dbReference>
<dbReference type="EMBL" id="JAUPFM010000012">
    <property type="protein sequence ID" value="KAK2835290.1"/>
    <property type="molecule type" value="Genomic_DNA"/>
</dbReference>
<dbReference type="Gene3D" id="1.20.1250.20">
    <property type="entry name" value="MFS general substrate transporter like domains"/>
    <property type="match status" value="1"/>
</dbReference>
<sequence length="550" mass="60724">MEEFALPVRTLTLCRRVCYAAGHFLNDLCASMWFTYLLLYLHSVLGFRSTYAGVMLLIGQIADGVSTPLVGYGSDRSPGVRRYGKRKTWHLLGTVCVLVSFPFIFNPCLACTDNTPRWAQIFYFSPFIIVFQFGWAATQISHLSLIPELVSSESAKVELTAYRYAFTVAANITVYTMAWLLFHFQAQGKVDPSVTDTLGQVDIPLFRTLALIVLATGAVFSLVFHVGTKEDALVSERENEQIVPSPSQESLDRPVLHWKHWLKEPSFYQVAFLYMCTRLIVNLSQTYVSVYLTNSLMLPKNFIAIIPLVIYISSFGSSLLMKPVSECTGISITYLFGLLLVLGFATWVFLDKHIGAKSIYGAAVLLGAGSATILVMSLSMTAKLIGEQTAVVSDWLRSRSGGRGAQTRRPLAARTRCAQAGQSARRESVPREETAAKRVSQAETETETETDAAETRLLKFGSPVKVRPETEFVSCGSSSALLGPSAESNFWQETRSETFPSASATLSLGLTSFSDVRQAALRESTRLQSSFHSTVQQRLRPGGQLPRPSE</sequence>
<comment type="subcellular location">
    <subcellularLocation>
        <location evidence="1">Membrane</location>
        <topology evidence="1">Multi-pass membrane protein</topology>
    </subcellularLocation>
</comment>
<dbReference type="GO" id="GO:0015293">
    <property type="term" value="F:symporter activity"/>
    <property type="evidence" value="ECO:0007669"/>
    <property type="project" value="InterPro"/>
</dbReference>
<evidence type="ECO:0000256" key="2">
    <source>
        <dbReference type="ARBA" id="ARBA00008335"/>
    </source>
</evidence>
<dbReference type="CDD" id="cd17491">
    <property type="entry name" value="MFS_MFSD12"/>
    <property type="match status" value="1"/>
</dbReference>
<proteinExistence type="inferred from homology"/>
<feature type="transmembrane region" description="Helical" evidence="4">
    <location>
        <begin position="89"/>
        <end position="109"/>
    </location>
</feature>
<evidence type="ECO:0000313" key="5">
    <source>
        <dbReference type="EMBL" id="KAK2835290.1"/>
    </source>
</evidence>
<accession>A0AA88MCT0</accession>
<feature type="region of interest" description="Disordered" evidence="3">
    <location>
        <begin position="402"/>
        <end position="451"/>
    </location>
</feature>
<dbReference type="InterPro" id="IPR036259">
    <property type="entry name" value="MFS_trans_sf"/>
</dbReference>
<dbReference type="PANTHER" id="PTHR11328">
    <property type="entry name" value="MAJOR FACILITATOR SUPERFAMILY DOMAIN-CONTAINING PROTEIN"/>
    <property type="match status" value="1"/>
</dbReference>
<feature type="compositionally biased region" description="Basic and acidic residues" evidence="3">
    <location>
        <begin position="424"/>
        <end position="436"/>
    </location>
</feature>
<dbReference type="PANTHER" id="PTHR11328:SF28">
    <property type="entry name" value="MAJOR FACILITATOR SUPERFAMILY DOMAIN-CONTAINING PROTEIN 12"/>
    <property type="match status" value="1"/>
</dbReference>
<evidence type="ECO:0000313" key="6">
    <source>
        <dbReference type="Proteomes" id="UP001187415"/>
    </source>
</evidence>
<protein>
    <recommendedName>
        <fullName evidence="7">Major facilitator superfamily domain-containing protein 12</fullName>
    </recommendedName>
</protein>
<dbReference type="GO" id="GO:0048021">
    <property type="term" value="P:regulation of melanin biosynthetic process"/>
    <property type="evidence" value="ECO:0007669"/>
    <property type="project" value="TreeGrafter"/>
</dbReference>
<feature type="transmembrane region" description="Helical" evidence="4">
    <location>
        <begin position="20"/>
        <end position="39"/>
    </location>
</feature>
<feature type="transmembrane region" description="Helical" evidence="4">
    <location>
        <begin position="359"/>
        <end position="380"/>
    </location>
</feature>
<dbReference type="InterPro" id="IPR039672">
    <property type="entry name" value="MFS_2"/>
</dbReference>
<keyword evidence="4" id="KW-0812">Transmembrane</keyword>
<dbReference type="Proteomes" id="UP001187415">
    <property type="component" value="Unassembled WGS sequence"/>
</dbReference>